<evidence type="ECO:0000313" key="3">
    <source>
        <dbReference type="EMBL" id="MBD8029796.1"/>
    </source>
</evidence>
<evidence type="ECO:0000259" key="2">
    <source>
        <dbReference type="Pfam" id="PF01370"/>
    </source>
</evidence>
<dbReference type="InterPro" id="IPR036291">
    <property type="entry name" value="NAD(P)-bd_dom_sf"/>
</dbReference>
<dbReference type="Gene3D" id="3.40.50.720">
    <property type="entry name" value="NAD(P)-binding Rossmann-like Domain"/>
    <property type="match status" value="1"/>
</dbReference>
<dbReference type="EMBL" id="JACSPR010000003">
    <property type="protein sequence ID" value="MBD8029796.1"/>
    <property type="molecule type" value="Genomic_DNA"/>
</dbReference>
<sequence>MRIAVVGATGNTGTAVLRALHRHPEITEVVSIARRLPDTEIEPYDQCEWLSIDIAAASTEADAVKSLTDAFRGCDAVIHLAWMIQPNDRRELLERVNVEGTRRVTRAVAEAGVEHLVVASSVGVYSPDEARDALRKDGTEPPLRDEDFPNEGIDSSHYSVDKASQEEVLDDFEALHPGVTVTRLRPALLFQSDAASSIQRYFIGKAVPSRLLAPGSMLSLPLPNGLRIQALHTDDVAEAYVAAVLAKKGGAFNVAADDILGPQELADILTSTGKYMEMPPAIVRAAVVTAHRSGVIPADAGWIDMAMQVPLMDTTKAKTELNWSPKRTAAEALRELLEGLAEGRGHASPVLRADAKDDRNVNAFHQPASEGAFAGDGDADPHVPPEKMSADLLELYLSDHLTGATAGVGRITRMANDFVDTPMFGRLGQLVDEISAERAFLIQLIDDLGLDRKPYRQAVAWVGERVGRLKSNGKIVERSPMTMLLETELMRGAVMGKLGMWQMLEVQAPTLGLDPKVFTDLIEMTENQVTLLDEIHAYASERALRADKDIYWTDN</sequence>
<comment type="caution">
    <text evidence="3">The sequence shown here is derived from an EMBL/GenBank/DDBJ whole genome shotgun (WGS) entry which is preliminary data.</text>
</comment>
<keyword evidence="4" id="KW-1185">Reference proteome</keyword>
<feature type="domain" description="NAD-dependent epimerase/dehydratase" evidence="2">
    <location>
        <begin position="3"/>
        <end position="255"/>
    </location>
</feature>
<protein>
    <submittedName>
        <fullName evidence="3">NAD-dependent epimerase/dehydratase family protein</fullName>
    </submittedName>
</protein>
<dbReference type="SUPFAM" id="SSF51735">
    <property type="entry name" value="NAD(P)-binding Rossmann-fold domains"/>
    <property type="match status" value="1"/>
</dbReference>
<name>A0A8I0HNE1_9CORY</name>
<dbReference type="RefSeq" id="WP_191733024.1">
    <property type="nucleotide sequence ID" value="NZ_JACSPR010000003.1"/>
</dbReference>
<feature type="region of interest" description="Disordered" evidence="1">
    <location>
        <begin position="132"/>
        <end position="152"/>
    </location>
</feature>
<evidence type="ECO:0000256" key="1">
    <source>
        <dbReference type="SAM" id="MobiDB-lite"/>
    </source>
</evidence>
<gene>
    <name evidence="3" type="ORF">H9627_05565</name>
</gene>
<dbReference type="InterPro" id="IPR001509">
    <property type="entry name" value="Epimerase_deHydtase"/>
</dbReference>
<proteinExistence type="predicted"/>
<dbReference type="PANTHER" id="PTHR43245">
    <property type="entry name" value="BIFUNCTIONAL POLYMYXIN RESISTANCE PROTEIN ARNA"/>
    <property type="match status" value="1"/>
</dbReference>
<feature type="compositionally biased region" description="Basic and acidic residues" evidence="1">
    <location>
        <begin position="132"/>
        <end position="147"/>
    </location>
</feature>
<accession>A0A8I0HNE1</accession>
<dbReference type="InterPro" id="IPR050177">
    <property type="entry name" value="Lipid_A_modif_metabolic_enz"/>
</dbReference>
<organism evidence="3 4">
    <name type="scientific">Corynebacterium gallinarum</name>
    <dbReference type="NCBI Taxonomy" id="2762214"/>
    <lineage>
        <taxon>Bacteria</taxon>
        <taxon>Bacillati</taxon>
        <taxon>Actinomycetota</taxon>
        <taxon>Actinomycetes</taxon>
        <taxon>Mycobacteriales</taxon>
        <taxon>Corynebacteriaceae</taxon>
        <taxon>Corynebacterium</taxon>
    </lineage>
</organism>
<dbReference type="Proteomes" id="UP000650224">
    <property type="component" value="Unassembled WGS sequence"/>
</dbReference>
<dbReference type="AlphaFoldDB" id="A0A8I0HNE1"/>
<dbReference type="Pfam" id="PF01370">
    <property type="entry name" value="Epimerase"/>
    <property type="match status" value="1"/>
</dbReference>
<dbReference type="PANTHER" id="PTHR43245:SF55">
    <property type="entry name" value="NAD(P)-BINDING DOMAIN-CONTAINING PROTEIN"/>
    <property type="match status" value="1"/>
</dbReference>
<reference evidence="3 4" key="1">
    <citation type="submission" date="2020-08" db="EMBL/GenBank/DDBJ databases">
        <title>A Genomic Blueprint of the Chicken Gut Microbiome.</title>
        <authorList>
            <person name="Gilroy R."/>
            <person name="Ravi A."/>
            <person name="Getino M."/>
            <person name="Pursley I."/>
            <person name="Horton D.L."/>
            <person name="Alikhan N.-F."/>
            <person name="Baker D."/>
            <person name="Gharbi K."/>
            <person name="Hall N."/>
            <person name="Watson M."/>
            <person name="Adriaenssens E.M."/>
            <person name="Foster-Nyarko E."/>
            <person name="Jarju S."/>
            <person name="Secka A."/>
            <person name="Antonio M."/>
            <person name="Oren A."/>
            <person name="Chaudhuri R."/>
            <person name="La Ragione R.M."/>
            <person name="Hildebrand F."/>
            <person name="Pallen M.J."/>
        </authorList>
    </citation>
    <scope>NUCLEOTIDE SEQUENCE [LARGE SCALE GENOMIC DNA]</scope>
    <source>
        <strain evidence="3 4">Sa1YVA5</strain>
    </source>
</reference>
<evidence type="ECO:0000313" key="4">
    <source>
        <dbReference type="Proteomes" id="UP000650224"/>
    </source>
</evidence>